<dbReference type="InterPro" id="IPR036291">
    <property type="entry name" value="NAD(P)-bd_dom_sf"/>
</dbReference>
<evidence type="ECO:0000313" key="2">
    <source>
        <dbReference type="Proteomes" id="UP000237347"/>
    </source>
</evidence>
<evidence type="ECO:0000313" key="1">
    <source>
        <dbReference type="EMBL" id="KAK7855697.1"/>
    </source>
</evidence>
<gene>
    <name evidence="1" type="ORF">CFP56_026872</name>
</gene>
<accession>A0AAW0LWY0</accession>
<dbReference type="SUPFAM" id="SSF51735">
    <property type="entry name" value="NAD(P)-binding Rossmann-fold domains"/>
    <property type="match status" value="1"/>
</dbReference>
<reference evidence="1 2" key="1">
    <citation type="journal article" date="2018" name="Sci. Data">
        <title>The draft genome sequence of cork oak.</title>
        <authorList>
            <person name="Ramos A.M."/>
            <person name="Usie A."/>
            <person name="Barbosa P."/>
            <person name="Barros P.M."/>
            <person name="Capote T."/>
            <person name="Chaves I."/>
            <person name="Simoes F."/>
            <person name="Abreu I."/>
            <person name="Carrasquinho I."/>
            <person name="Faro C."/>
            <person name="Guimaraes J.B."/>
            <person name="Mendonca D."/>
            <person name="Nobrega F."/>
            <person name="Rodrigues L."/>
            <person name="Saibo N.J.M."/>
            <person name="Varela M.C."/>
            <person name="Egas C."/>
            <person name="Matos J."/>
            <person name="Miguel C.M."/>
            <person name="Oliveira M.M."/>
            <person name="Ricardo C.P."/>
            <person name="Goncalves S."/>
        </authorList>
    </citation>
    <scope>NUCLEOTIDE SEQUENCE [LARGE SCALE GENOMIC DNA]</scope>
    <source>
        <strain evidence="2">cv. HL8</strain>
    </source>
</reference>
<proteinExistence type="predicted"/>
<organism evidence="1 2">
    <name type="scientific">Quercus suber</name>
    <name type="common">Cork oak</name>
    <dbReference type="NCBI Taxonomy" id="58331"/>
    <lineage>
        <taxon>Eukaryota</taxon>
        <taxon>Viridiplantae</taxon>
        <taxon>Streptophyta</taxon>
        <taxon>Embryophyta</taxon>
        <taxon>Tracheophyta</taxon>
        <taxon>Spermatophyta</taxon>
        <taxon>Magnoliopsida</taxon>
        <taxon>eudicotyledons</taxon>
        <taxon>Gunneridae</taxon>
        <taxon>Pentapetalae</taxon>
        <taxon>rosids</taxon>
        <taxon>fabids</taxon>
        <taxon>Fagales</taxon>
        <taxon>Fagaceae</taxon>
        <taxon>Quercus</taxon>
    </lineage>
</organism>
<dbReference type="Proteomes" id="UP000237347">
    <property type="component" value="Unassembled WGS sequence"/>
</dbReference>
<keyword evidence="2" id="KW-1185">Reference proteome</keyword>
<dbReference type="AlphaFoldDB" id="A0AAW0LWY0"/>
<protein>
    <submittedName>
        <fullName evidence="1">Uncharacterized protein</fullName>
    </submittedName>
</protein>
<dbReference type="EMBL" id="PKMF04000043">
    <property type="protein sequence ID" value="KAK7855697.1"/>
    <property type="molecule type" value="Genomic_DNA"/>
</dbReference>
<name>A0AAW0LWY0_QUESU</name>
<sequence>MVINGMTHFFSLTFLGKTKAPVLTLTLTLTHPLNLTTIRLLCPAIICKLLLWLIKVHMRHLWLLLKVRRGTGTERGVTVVANLSARVGSIGDNCLGGWHSYRSTKAALN</sequence>
<comment type="caution">
    <text evidence="1">The sequence shown here is derived from an EMBL/GenBank/DDBJ whole genome shotgun (WGS) entry which is preliminary data.</text>
</comment>